<keyword evidence="10" id="KW-0539">Nucleus</keyword>
<evidence type="ECO:0000256" key="2">
    <source>
        <dbReference type="ARBA" id="ARBA00004123"/>
    </source>
</evidence>
<dbReference type="GO" id="GO:0034450">
    <property type="term" value="F:ubiquitin-ubiquitin ligase activity"/>
    <property type="evidence" value="ECO:0007669"/>
    <property type="project" value="InterPro"/>
</dbReference>
<dbReference type="SMART" id="SM00504">
    <property type="entry name" value="Ubox"/>
    <property type="match status" value="1"/>
</dbReference>
<feature type="region of interest" description="Disordered" evidence="11">
    <location>
        <begin position="23"/>
        <end position="97"/>
    </location>
</feature>
<dbReference type="GO" id="GO:0005737">
    <property type="term" value="C:cytoplasm"/>
    <property type="evidence" value="ECO:0007669"/>
    <property type="project" value="UniProtKB-SubCell"/>
</dbReference>
<evidence type="ECO:0000313" key="13">
    <source>
        <dbReference type="EMBL" id="TPX33649.1"/>
    </source>
</evidence>
<gene>
    <name evidence="13" type="ORF">SmJEL517_g03534</name>
</gene>
<evidence type="ECO:0000313" key="14">
    <source>
        <dbReference type="Proteomes" id="UP000319731"/>
    </source>
</evidence>
<dbReference type="InterPro" id="IPR013083">
    <property type="entry name" value="Znf_RING/FYVE/PHD"/>
</dbReference>
<evidence type="ECO:0000256" key="10">
    <source>
        <dbReference type="ARBA" id="ARBA00023242"/>
    </source>
</evidence>
<dbReference type="GO" id="GO:0036503">
    <property type="term" value="P:ERAD pathway"/>
    <property type="evidence" value="ECO:0007669"/>
    <property type="project" value="InterPro"/>
</dbReference>
<dbReference type="GO" id="GO:0006511">
    <property type="term" value="P:ubiquitin-dependent protein catabolic process"/>
    <property type="evidence" value="ECO:0007669"/>
    <property type="project" value="InterPro"/>
</dbReference>
<dbReference type="STRING" id="1806994.A0A507C3L1"/>
<dbReference type="FunFam" id="3.30.40.10:FF:000055">
    <property type="entry name" value="Ubiquitin conjugation factor e4 a"/>
    <property type="match status" value="1"/>
</dbReference>
<evidence type="ECO:0000256" key="4">
    <source>
        <dbReference type="ARBA" id="ARBA00004906"/>
    </source>
</evidence>
<dbReference type="GO" id="GO:0000151">
    <property type="term" value="C:ubiquitin ligase complex"/>
    <property type="evidence" value="ECO:0007669"/>
    <property type="project" value="InterPro"/>
</dbReference>
<dbReference type="EC" id="2.3.2.27" evidence="6"/>
<keyword evidence="8" id="KW-0808">Transferase</keyword>
<comment type="pathway">
    <text evidence="4">Protein modification; protein ubiquitination.</text>
</comment>
<dbReference type="OrthoDB" id="20295at2759"/>
<comment type="similarity">
    <text evidence="5">Belongs to the ubiquitin conjugation factor E4 family.</text>
</comment>
<dbReference type="PANTHER" id="PTHR13931:SF2">
    <property type="entry name" value="UBIQUITIN CONJUGATION FACTOR E4 B"/>
    <property type="match status" value="1"/>
</dbReference>
<dbReference type="InterPro" id="IPR045132">
    <property type="entry name" value="UBE4"/>
</dbReference>
<evidence type="ECO:0000259" key="12">
    <source>
        <dbReference type="PROSITE" id="PS51698"/>
    </source>
</evidence>
<feature type="compositionally biased region" description="Basic and acidic residues" evidence="11">
    <location>
        <begin position="1109"/>
        <end position="1124"/>
    </location>
</feature>
<dbReference type="PROSITE" id="PS51698">
    <property type="entry name" value="U_BOX"/>
    <property type="match status" value="1"/>
</dbReference>
<evidence type="ECO:0000256" key="3">
    <source>
        <dbReference type="ARBA" id="ARBA00004496"/>
    </source>
</evidence>
<comment type="catalytic activity">
    <reaction evidence="1">
        <text>S-ubiquitinyl-[E2 ubiquitin-conjugating enzyme]-L-cysteine + [acceptor protein]-L-lysine = [E2 ubiquitin-conjugating enzyme]-L-cysteine + N(6)-ubiquitinyl-[acceptor protein]-L-lysine.</text>
        <dbReference type="EC" id="2.3.2.27"/>
    </reaction>
</comment>
<dbReference type="Gene3D" id="3.30.40.10">
    <property type="entry name" value="Zinc/RING finger domain, C3HC4 (zinc finger)"/>
    <property type="match status" value="1"/>
</dbReference>
<evidence type="ECO:0000256" key="8">
    <source>
        <dbReference type="ARBA" id="ARBA00022679"/>
    </source>
</evidence>
<evidence type="ECO:0000256" key="5">
    <source>
        <dbReference type="ARBA" id="ARBA00007434"/>
    </source>
</evidence>
<evidence type="ECO:0000256" key="6">
    <source>
        <dbReference type="ARBA" id="ARBA00012483"/>
    </source>
</evidence>
<keyword evidence="14" id="KW-1185">Reference proteome</keyword>
<feature type="compositionally biased region" description="Low complexity" evidence="11">
    <location>
        <begin position="65"/>
        <end position="96"/>
    </location>
</feature>
<comment type="caution">
    <text evidence="13">The sequence shown here is derived from an EMBL/GenBank/DDBJ whole genome shotgun (WGS) entry which is preliminary data.</text>
</comment>
<dbReference type="AlphaFoldDB" id="A0A507C3L1"/>
<organism evidence="13 14">
    <name type="scientific">Synchytrium microbalum</name>
    <dbReference type="NCBI Taxonomy" id="1806994"/>
    <lineage>
        <taxon>Eukaryota</taxon>
        <taxon>Fungi</taxon>
        <taxon>Fungi incertae sedis</taxon>
        <taxon>Chytridiomycota</taxon>
        <taxon>Chytridiomycota incertae sedis</taxon>
        <taxon>Chytridiomycetes</taxon>
        <taxon>Synchytriales</taxon>
        <taxon>Synchytriaceae</taxon>
        <taxon>Synchytrium</taxon>
    </lineage>
</organism>
<dbReference type="InterPro" id="IPR019474">
    <property type="entry name" value="Ub_conjug_fac_E4_core"/>
</dbReference>
<accession>A0A507C3L1</accession>
<name>A0A507C3L1_9FUNG</name>
<evidence type="ECO:0000256" key="7">
    <source>
        <dbReference type="ARBA" id="ARBA00022490"/>
    </source>
</evidence>
<dbReference type="RefSeq" id="XP_031024591.1">
    <property type="nucleotide sequence ID" value="XM_031169462.1"/>
</dbReference>
<dbReference type="EMBL" id="QEAO01000019">
    <property type="protein sequence ID" value="TPX33649.1"/>
    <property type="molecule type" value="Genomic_DNA"/>
</dbReference>
<evidence type="ECO:0000256" key="1">
    <source>
        <dbReference type="ARBA" id="ARBA00000900"/>
    </source>
</evidence>
<proteinExistence type="inferred from homology"/>
<dbReference type="Pfam" id="PF10408">
    <property type="entry name" value="Ufd2P_core"/>
    <property type="match status" value="1"/>
</dbReference>
<evidence type="ECO:0000256" key="9">
    <source>
        <dbReference type="ARBA" id="ARBA00022786"/>
    </source>
</evidence>
<feature type="domain" description="U-box" evidence="12">
    <location>
        <begin position="1056"/>
        <end position="1129"/>
    </location>
</feature>
<dbReference type="SUPFAM" id="SSF57850">
    <property type="entry name" value="RING/U-box"/>
    <property type="match status" value="1"/>
</dbReference>
<sequence length="1138" mass="127430">MEGDSQISDSEKIRLKRLAKLGGAVNASSSSPTTTNTPALPISNAGASKMDIDPTSASPIKIQKPATPTPITASAITISPNSSSSRPSTPSASAAAPNKQLTTFLSQSDPEWENVTLEFIFQATLNKAAAEKQKYTYLSALASELQMDGSPLTFKDSIKDSIIHARLSLPENSNPGAIPLVDYLIGAWKRVTQVRKKMEAWSKSSPEASKLVDARTKVVDSIRDLILNFASLVVNPEMADSFPQTEEISAKGASYLADKLLLQNADDSEDQLPPAFLAEFATKFEEDGLEETLAPVMASLTAYTRTQNVSKDVNTPLRALRTLVEIPVIARTLTKLPSWNPPGTMARTFEIITLLGPFLSRTSILPDVDPALATTYFPDSGPYQPINAGGREMDNFPVGMRMPGDIKTAQKALRDMSTTLTKNLHEIIMSIVKAAPKAGSSGPDSKEAVLQYFADAINSNSARGKMRVDRQTVSTDGFICNILSVLLRMSEGFIDSHYSKVHLIDVDYFKYSKRINIADHTRINSDTATAEEYFNTWRSTQTTLPTANFISDVFYLTLAAQHYGYLSAIRNYGNLLKQIDDFAKQLDGLRAQRPTWQGPMARMNEIMFTRYTTQLDGLIATKLSLDAGLLDPALIGSTVRFYNLVMTWLIRVLLLGAGVIKAPQGKASDSVSWSGLLRGDVQGLKMMPIPSDTTPVLFATLPEWIVDDICEFFTFICRTKPQTFENNPRDELLTFTMLILQNPTYFKNPYLKSKLVEILYFFTFPLYRYADGRSAGRLDDVFCTHPLAQQYLVSSLLRFYCDVEQTGMHSQFYDKFNIRYHVSQIMKIIWNDGGQRMKVVELSRDVDFFVKFINLLMNDTTYLLDESLSKLAEIHSLQNAMADTATWAAQPDQQRQEREGTLSQYERQAQSYMALGVETVNMLQYMTAEPDIVQPFMEPGIADRLAAMLDYNLETLVGPKSQELKVRNPEKYRFNPKNLLTKLVEIYMHLAHRPEFVMAVSRDERSYKKESFIKAGQIMLKNGLKSDTDVQALYDFIDKVEKAIKDTAQADEELGEAPDEFLDQLLFHVMEEPVELPSGVHVDLSTIKTHLLSDPHDPFNRQPLTIDQVKPDPDLKRRIEEWKRSATRKKPADDVEMS</sequence>
<keyword evidence="9" id="KW-0833">Ubl conjugation pathway</keyword>
<feature type="compositionally biased region" description="Low complexity" evidence="11">
    <location>
        <begin position="26"/>
        <end position="39"/>
    </location>
</feature>
<protein>
    <recommendedName>
        <fullName evidence="6">RING-type E3 ubiquitin transferase</fullName>
        <ecNumber evidence="6">2.3.2.27</ecNumber>
    </recommendedName>
</protein>
<dbReference type="Pfam" id="PF04564">
    <property type="entry name" value="U-box"/>
    <property type="match status" value="1"/>
</dbReference>
<dbReference type="PANTHER" id="PTHR13931">
    <property type="entry name" value="UBIQUITINATION FACTOR E4"/>
    <property type="match status" value="1"/>
</dbReference>
<dbReference type="UniPathway" id="UPA00143"/>
<dbReference type="Proteomes" id="UP000319731">
    <property type="component" value="Unassembled WGS sequence"/>
</dbReference>
<dbReference type="GeneID" id="42004759"/>
<comment type="subcellular location">
    <subcellularLocation>
        <location evidence="3">Cytoplasm</location>
    </subcellularLocation>
    <subcellularLocation>
        <location evidence="2">Nucleus</location>
    </subcellularLocation>
</comment>
<dbReference type="InterPro" id="IPR003613">
    <property type="entry name" value="Ubox_domain"/>
</dbReference>
<reference evidence="13 14" key="1">
    <citation type="journal article" date="2019" name="Sci. Rep.">
        <title>Comparative genomics of chytrid fungi reveal insights into the obligate biotrophic and pathogenic lifestyle of Synchytrium endobioticum.</title>
        <authorList>
            <person name="van de Vossenberg B.T.L.H."/>
            <person name="Warris S."/>
            <person name="Nguyen H.D.T."/>
            <person name="van Gent-Pelzer M.P.E."/>
            <person name="Joly D.L."/>
            <person name="van de Geest H.C."/>
            <person name="Bonants P.J.M."/>
            <person name="Smith D.S."/>
            <person name="Levesque C.A."/>
            <person name="van der Lee T.A.J."/>
        </authorList>
    </citation>
    <scope>NUCLEOTIDE SEQUENCE [LARGE SCALE GENOMIC DNA]</scope>
    <source>
        <strain evidence="13 14">JEL517</strain>
    </source>
</reference>
<dbReference type="GO" id="GO:0005634">
    <property type="term" value="C:nucleus"/>
    <property type="evidence" value="ECO:0007669"/>
    <property type="project" value="UniProtKB-SubCell"/>
</dbReference>
<evidence type="ECO:0000256" key="11">
    <source>
        <dbReference type="SAM" id="MobiDB-lite"/>
    </source>
</evidence>
<keyword evidence="7" id="KW-0963">Cytoplasm</keyword>
<feature type="region of interest" description="Disordered" evidence="11">
    <location>
        <begin position="1093"/>
        <end position="1138"/>
    </location>
</feature>
<dbReference type="GO" id="GO:0000209">
    <property type="term" value="P:protein polyubiquitination"/>
    <property type="evidence" value="ECO:0007669"/>
    <property type="project" value="TreeGrafter"/>
</dbReference>